<dbReference type="NCBIfam" id="TIGR02595">
    <property type="entry name" value="PEP_CTERM"/>
    <property type="match status" value="1"/>
</dbReference>
<proteinExistence type="predicted"/>
<keyword evidence="3" id="KW-1185">Reference proteome</keyword>
<comment type="caution">
    <text evidence="2">The sequence shown here is derived from an EMBL/GenBank/DDBJ whole genome shotgun (WGS) entry which is preliminary data.</text>
</comment>
<keyword evidence="1" id="KW-1133">Transmembrane helix</keyword>
<keyword evidence="1" id="KW-0812">Transmembrane</keyword>
<reference evidence="2 3" key="1">
    <citation type="submission" date="2019-08" db="EMBL/GenBank/DDBJ databases">
        <title>Deep-cultivation of Planctomycetes and their phenomic and genomic characterization uncovers novel biology.</title>
        <authorList>
            <person name="Wiegand S."/>
            <person name="Jogler M."/>
            <person name="Boedeker C."/>
            <person name="Pinto D."/>
            <person name="Vollmers J."/>
            <person name="Rivas-Marin E."/>
            <person name="Kohn T."/>
            <person name="Peeters S.H."/>
            <person name="Heuer A."/>
            <person name="Rast P."/>
            <person name="Oberbeckmann S."/>
            <person name="Bunk B."/>
            <person name="Jeske O."/>
            <person name="Meyerdierks A."/>
            <person name="Storesund J.E."/>
            <person name="Kallscheuer N."/>
            <person name="Luecker S."/>
            <person name="Lage O.M."/>
            <person name="Pohl T."/>
            <person name="Merkel B.J."/>
            <person name="Hornburger P."/>
            <person name="Mueller R.-W."/>
            <person name="Bruemmer F."/>
            <person name="Labrenz M."/>
            <person name="Spormann A.M."/>
            <person name="Op Den Camp H."/>
            <person name="Overmann J."/>
            <person name="Amann R."/>
            <person name="Jetten M.S.M."/>
            <person name="Mascher T."/>
            <person name="Medema M.H."/>
            <person name="Devos D.P."/>
            <person name="Kaster A.-K."/>
            <person name="Ovreas L."/>
            <person name="Rohde M."/>
            <person name="Galperin M.Y."/>
            <person name="Jogler C."/>
        </authorList>
    </citation>
    <scope>NUCLEOTIDE SEQUENCE [LARGE SCALE GENOMIC DNA]</scope>
    <source>
        <strain evidence="2 3">LF1</strain>
    </source>
</reference>
<dbReference type="RefSeq" id="WP_068265677.1">
    <property type="nucleotide sequence ID" value="NZ_LWSK01000094.1"/>
</dbReference>
<dbReference type="InterPro" id="IPR013424">
    <property type="entry name" value="Ice-binding_C"/>
</dbReference>
<dbReference type="AlphaFoldDB" id="A0A5B1CIG9"/>
<gene>
    <name evidence="2" type="ORF">LF1_25910</name>
</gene>
<evidence type="ECO:0000256" key="1">
    <source>
        <dbReference type="SAM" id="Phobius"/>
    </source>
</evidence>
<accession>A0A5B1CIG9</accession>
<protein>
    <recommendedName>
        <fullName evidence="4">PEP-CTERM protein-sorting domain-containing protein</fullName>
    </recommendedName>
</protein>
<feature type="transmembrane region" description="Helical" evidence="1">
    <location>
        <begin position="69"/>
        <end position="92"/>
    </location>
</feature>
<evidence type="ECO:0000313" key="3">
    <source>
        <dbReference type="Proteomes" id="UP000322699"/>
    </source>
</evidence>
<dbReference type="Proteomes" id="UP000322699">
    <property type="component" value="Unassembled WGS sequence"/>
</dbReference>
<evidence type="ECO:0008006" key="4">
    <source>
        <dbReference type="Google" id="ProtNLM"/>
    </source>
</evidence>
<sequence>MSLTEKWPEIKDFPDSKNDESIRCLTKKLTLGPGNPLAWGGVERWFGHVLTQPQMLFVHENVNKAIKMVYRFVVICSFLLCLSSSSFGALVINLTQSGANDVVISVSGSGTVTAGGNNPGSVIDFQDFGSPWNSSVDAIFSLTPNNTISLGPATYSQVALDIVGGSRFDFDFRSGSSSINNGDDFLGSGTATIVGLSFANLTPGTYTSTIADTNGNDADNFGGVTLNIVAVPEPSSVASFVLVGGILAGRRRRRIFDGN</sequence>
<evidence type="ECO:0000313" key="2">
    <source>
        <dbReference type="EMBL" id="KAA1260052.1"/>
    </source>
</evidence>
<dbReference type="EMBL" id="VRLW01000001">
    <property type="protein sequence ID" value="KAA1260052.1"/>
    <property type="molecule type" value="Genomic_DNA"/>
</dbReference>
<organism evidence="2 3">
    <name type="scientific">Rubripirellula obstinata</name>
    <dbReference type="NCBI Taxonomy" id="406547"/>
    <lineage>
        <taxon>Bacteria</taxon>
        <taxon>Pseudomonadati</taxon>
        <taxon>Planctomycetota</taxon>
        <taxon>Planctomycetia</taxon>
        <taxon>Pirellulales</taxon>
        <taxon>Pirellulaceae</taxon>
        <taxon>Rubripirellula</taxon>
    </lineage>
</organism>
<name>A0A5B1CIG9_9BACT</name>
<keyword evidence="1" id="KW-0472">Membrane</keyword>